<dbReference type="InterPro" id="IPR014710">
    <property type="entry name" value="RmlC-like_jellyroll"/>
</dbReference>
<dbReference type="AlphaFoldDB" id="A0A7X2Z7W1"/>
<dbReference type="SUPFAM" id="SSF51182">
    <property type="entry name" value="RmlC-like cupins"/>
    <property type="match status" value="1"/>
</dbReference>
<dbReference type="PANTHER" id="PTHR41517">
    <property type="entry name" value="1,2-DIOXYGENASE PROTEIN-RELATED"/>
    <property type="match status" value="1"/>
</dbReference>
<dbReference type="Proteomes" id="UP000450917">
    <property type="component" value="Unassembled WGS sequence"/>
</dbReference>
<keyword evidence="5" id="KW-1185">Reference proteome</keyword>
<keyword evidence="1" id="KW-0223">Dioxygenase</keyword>
<dbReference type="InterPro" id="IPR011051">
    <property type="entry name" value="RmlC_Cupin_sf"/>
</dbReference>
<evidence type="ECO:0000259" key="3">
    <source>
        <dbReference type="Pfam" id="PF07883"/>
    </source>
</evidence>
<accession>A0A7X2Z7W1</accession>
<evidence type="ECO:0000256" key="1">
    <source>
        <dbReference type="ARBA" id="ARBA00022964"/>
    </source>
</evidence>
<sequence>MKESDELKAFDAKLQSENLGPLWSSIHALNTIEPKAKPIPYLWKKAHIERHLEEAARLMEVGGAVERRAVFLINPGMKDLQPLGWGGATQTLYAAVQAVKPGEIAPAHRHTTTALRFIMKGRGAEGRVDGEKIPFEPGDYLITPTWAWHDHANQGDETVLWMDCLDTPFTMYMNVCFTEFHPDKQQPLQVPDDYSAQRYEGGMVRPVSDRTPQIAPLGRYKWEQTSRGLEGLSRFDPDPIEGYAVEYINPSTGKDANDRIGARMQKLPLKFRGKAHRHVHSCVYHAFKGKGYTVMNGVRFDWSEGDFFVIPSWTWHEHVNTSDEEEALLFSTNDLPIMEAFQFERAEELQEHDGHQQIQEVFEPIL</sequence>
<dbReference type="CDD" id="cd06992">
    <property type="entry name" value="cupin_GDO-like_C"/>
    <property type="match status" value="1"/>
</dbReference>
<dbReference type="RefSeq" id="WP_127604143.1">
    <property type="nucleotide sequence ID" value="NZ_JARTHJ010000145.1"/>
</dbReference>
<dbReference type="InterPro" id="IPR013096">
    <property type="entry name" value="Cupin_2"/>
</dbReference>
<evidence type="ECO:0000313" key="4">
    <source>
        <dbReference type="EMBL" id="MUG69943.1"/>
    </source>
</evidence>
<dbReference type="InterPro" id="IPR047183">
    <property type="entry name" value="GDO-like"/>
</dbReference>
<feature type="domain" description="Cupin type-2" evidence="3">
    <location>
        <begin position="96"/>
        <end position="163"/>
    </location>
</feature>
<dbReference type="Gene3D" id="2.60.120.10">
    <property type="entry name" value="Jelly Rolls"/>
    <property type="match status" value="1"/>
</dbReference>
<proteinExistence type="predicted"/>
<organism evidence="4 5">
    <name type="scientific">Paenibacillus validus</name>
    <dbReference type="NCBI Taxonomy" id="44253"/>
    <lineage>
        <taxon>Bacteria</taxon>
        <taxon>Bacillati</taxon>
        <taxon>Bacillota</taxon>
        <taxon>Bacilli</taxon>
        <taxon>Bacillales</taxon>
        <taxon>Paenibacillaceae</taxon>
        <taxon>Paenibacillus</taxon>
    </lineage>
</organism>
<dbReference type="CDD" id="cd02216">
    <property type="entry name" value="cupin_GDO-like_N"/>
    <property type="match status" value="1"/>
</dbReference>
<dbReference type="GO" id="GO:0051213">
    <property type="term" value="F:dioxygenase activity"/>
    <property type="evidence" value="ECO:0007669"/>
    <property type="project" value="UniProtKB-KW"/>
</dbReference>
<gene>
    <name evidence="4" type="ORF">GNP93_04555</name>
</gene>
<protein>
    <submittedName>
        <fullName evidence="4">Cupin domain-containing protein</fullName>
    </submittedName>
</protein>
<reference evidence="4 5" key="1">
    <citation type="submission" date="2019-11" db="EMBL/GenBank/DDBJ databases">
        <title>Draft genome sequences of five Paenibacillus species of dairy origin.</title>
        <authorList>
            <person name="Olajide A.M."/>
            <person name="Chen S."/>
            <person name="Lapointe G."/>
        </authorList>
    </citation>
    <scope>NUCLEOTIDE SEQUENCE [LARGE SCALE GENOMIC DNA]</scope>
    <source>
        <strain evidence="4 5">2CS3</strain>
    </source>
</reference>
<evidence type="ECO:0000313" key="5">
    <source>
        <dbReference type="Proteomes" id="UP000450917"/>
    </source>
</evidence>
<dbReference type="EMBL" id="WNZX01000002">
    <property type="protein sequence ID" value="MUG69943.1"/>
    <property type="molecule type" value="Genomic_DNA"/>
</dbReference>
<dbReference type="PANTHER" id="PTHR41517:SF1">
    <property type="entry name" value="CUPIN"/>
    <property type="match status" value="1"/>
</dbReference>
<evidence type="ECO:0000256" key="2">
    <source>
        <dbReference type="ARBA" id="ARBA00023002"/>
    </source>
</evidence>
<feature type="domain" description="Cupin type-2" evidence="3">
    <location>
        <begin position="272"/>
        <end position="329"/>
    </location>
</feature>
<name>A0A7X2Z7W1_9BACL</name>
<keyword evidence="2" id="KW-0560">Oxidoreductase</keyword>
<comment type="caution">
    <text evidence="4">The sequence shown here is derived from an EMBL/GenBank/DDBJ whole genome shotgun (WGS) entry which is preliminary data.</text>
</comment>
<dbReference type="Pfam" id="PF07883">
    <property type="entry name" value="Cupin_2"/>
    <property type="match status" value="2"/>
</dbReference>